<reference evidence="2 3" key="2">
    <citation type="submission" date="2016-08" db="EMBL/GenBank/DDBJ databases">
        <title>Pervasive Adenine N6-methylation of Active Genes in Fungi.</title>
        <authorList>
            <consortium name="DOE Joint Genome Institute"/>
            <person name="Mondo S.J."/>
            <person name="Dannebaum R.O."/>
            <person name="Kuo R.C."/>
            <person name="Labutti K."/>
            <person name="Haridas S."/>
            <person name="Kuo A."/>
            <person name="Salamov A."/>
            <person name="Ahrendt S.R."/>
            <person name="Lipzen A."/>
            <person name="Sullivan W."/>
            <person name="Andreopoulos W.B."/>
            <person name="Clum A."/>
            <person name="Lindquist E."/>
            <person name="Daum C."/>
            <person name="Ramamoorthy G.K."/>
            <person name="Gryganskyi A."/>
            <person name="Culley D."/>
            <person name="Magnuson J.K."/>
            <person name="James T.Y."/>
            <person name="O'Malley M.A."/>
            <person name="Stajich J.E."/>
            <person name="Spatafora J.W."/>
            <person name="Visel A."/>
            <person name="Grigoriev I.V."/>
        </authorList>
    </citation>
    <scope>NUCLEOTIDE SEQUENCE [LARGE SCALE GENOMIC DNA]</scope>
    <source>
        <strain evidence="3">finn</strain>
    </source>
</reference>
<accession>A0A1Y1VFE9</accession>
<dbReference type="Proteomes" id="UP000193719">
    <property type="component" value="Unassembled WGS sequence"/>
</dbReference>
<dbReference type="EMBL" id="MCFH01000010">
    <property type="protein sequence ID" value="ORX54824.1"/>
    <property type="molecule type" value="Genomic_DNA"/>
</dbReference>
<evidence type="ECO:0000313" key="2">
    <source>
        <dbReference type="EMBL" id="ORX54824.1"/>
    </source>
</evidence>
<feature type="compositionally biased region" description="Polar residues" evidence="1">
    <location>
        <begin position="120"/>
        <end position="154"/>
    </location>
</feature>
<proteinExistence type="predicted"/>
<dbReference type="AlphaFoldDB" id="A0A1Y1VFE9"/>
<protein>
    <submittedName>
        <fullName evidence="2">Uncharacterized protein</fullName>
    </submittedName>
</protein>
<feature type="compositionally biased region" description="Low complexity" evidence="1">
    <location>
        <begin position="67"/>
        <end position="105"/>
    </location>
</feature>
<comment type="caution">
    <text evidence="2">The sequence shown here is derived from an EMBL/GenBank/DDBJ whole genome shotgun (WGS) entry which is preliminary data.</text>
</comment>
<feature type="region of interest" description="Disordered" evidence="1">
    <location>
        <begin position="67"/>
        <end position="167"/>
    </location>
</feature>
<organism evidence="2 3">
    <name type="scientific">Piromyces finnis</name>
    <dbReference type="NCBI Taxonomy" id="1754191"/>
    <lineage>
        <taxon>Eukaryota</taxon>
        <taxon>Fungi</taxon>
        <taxon>Fungi incertae sedis</taxon>
        <taxon>Chytridiomycota</taxon>
        <taxon>Chytridiomycota incertae sedis</taxon>
        <taxon>Neocallimastigomycetes</taxon>
        <taxon>Neocallimastigales</taxon>
        <taxon>Neocallimastigaceae</taxon>
        <taxon>Piromyces</taxon>
    </lineage>
</organism>
<gene>
    <name evidence="2" type="ORF">BCR36DRAFT_12210</name>
</gene>
<sequence>MYSNQSAYEIDQKIKTLQDSIAYENQIKNDLLNLRRNTQGAPGYDYGPEIVEQDKRIRNLENQIQQLQNQRNGYQQQPQYQQPQYQQPQYQQQPQYNNRLQPQQQMGAPPRSKSRVGSVAPTSPRTFASNQSQMGAPPRQQSVPVYSQNNQVRASSSSTSTSSTNRI</sequence>
<reference evidence="2 3" key="1">
    <citation type="submission" date="2016-08" db="EMBL/GenBank/DDBJ databases">
        <title>Genomes of anaerobic fungi encode conserved fungal cellulosomes for biomass hydrolysis.</title>
        <authorList>
            <consortium name="DOE Joint Genome Institute"/>
            <person name="Haitjema C.H."/>
            <person name="Gilmore S.P."/>
            <person name="Henske J.K."/>
            <person name="Solomon K.V."/>
            <person name="De Groot R."/>
            <person name="Kuo A."/>
            <person name="Mondo S.J."/>
            <person name="Salamov A.A."/>
            <person name="Labutti K."/>
            <person name="Zhao Z."/>
            <person name="Chiniquy J."/>
            <person name="Barry K."/>
            <person name="Brewer H.M."/>
            <person name="Purvine S.O."/>
            <person name="Wright A.T."/>
            <person name="Boxma B."/>
            <person name="Van Alen T."/>
            <person name="Hackstein J.H."/>
            <person name="Baker S.E."/>
            <person name="Grigoriev I.V."/>
            <person name="O'Malley M.A."/>
        </authorList>
    </citation>
    <scope>NUCLEOTIDE SEQUENCE [LARGE SCALE GENOMIC DNA]</scope>
    <source>
        <strain evidence="3">finn</strain>
    </source>
</reference>
<dbReference type="OrthoDB" id="10523916at2759"/>
<name>A0A1Y1VFE9_9FUNG</name>
<evidence type="ECO:0000256" key="1">
    <source>
        <dbReference type="SAM" id="MobiDB-lite"/>
    </source>
</evidence>
<evidence type="ECO:0000313" key="3">
    <source>
        <dbReference type="Proteomes" id="UP000193719"/>
    </source>
</evidence>
<feature type="compositionally biased region" description="Low complexity" evidence="1">
    <location>
        <begin position="155"/>
        <end position="167"/>
    </location>
</feature>
<keyword evidence="3" id="KW-1185">Reference proteome</keyword>